<dbReference type="RefSeq" id="WP_044834880.1">
    <property type="nucleotide sequence ID" value="NZ_CP059735.1"/>
</dbReference>
<evidence type="ECO:0000256" key="1">
    <source>
        <dbReference type="SAM" id="SignalP"/>
    </source>
</evidence>
<keyword evidence="3" id="KW-1185">Reference proteome</keyword>
<protein>
    <submittedName>
        <fullName evidence="2">Uncharacterized protein</fullName>
    </submittedName>
</protein>
<dbReference type="AlphaFoldDB" id="A0AAE9YLL4"/>
<evidence type="ECO:0000313" key="2">
    <source>
        <dbReference type="EMBL" id="WDD96768.1"/>
    </source>
</evidence>
<dbReference type="EMBL" id="CP059735">
    <property type="protein sequence ID" value="WDD96768.1"/>
    <property type="molecule type" value="Genomic_DNA"/>
</dbReference>
<feature type="signal peptide" evidence="1">
    <location>
        <begin position="1"/>
        <end position="29"/>
    </location>
</feature>
<dbReference type="KEGG" id="tact:SG35_015435"/>
<reference evidence="2 3" key="1">
    <citation type="journal article" date="2015" name="Genome Announc.">
        <title>Draft Genome Sequences of Marine Isolates of Thalassomonas viridans and Thalassomonas actiniarum.</title>
        <authorList>
            <person name="Olonade I."/>
            <person name="van Zyl L.J."/>
            <person name="Trindade M."/>
        </authorList>
    </citation>
    <scope>NUCLEOTIDE SEQUENCE [LARGE SCALE GENOMIC DNA]</scope>
    <source>
        <strain evidence="2 3">A5K-106</strain>
    </source>
</reference>
<dbReference type="Proteomes" id="UP000032568">
    <property type="component" value="Chromosome"/>
</dbReference>
<feature type="chain" id="PRO_5042241744" evidence="1">
    <location>
        <begin position="30"/>
        <end position="64"/>
    </location>
</feature>
<organism evidence="2 3">
    <name type="scientific">Thalassomonas actiniarum</name>
    <dbReference type="NCBI Taxonomy" id="485447"/>
    <lineage>
        <taxon>Bacteria</taxon>
        <taxon>Pseudomonadati</taxon>
        <taxon>Pseudomonadota</taxon>
        <taxon>Gammaproteobacteria</taxon>
        <taxon>Alteromonadales</taxon>
        <taxon>Colwelliaceae</taxon>
        <taxon>Thalassomonas</taxon>
    </lineage>
</organism>
<sequence>MNSATIRKTLLALSLGLGLSGLASNIAIAGPGERECQTLEQRCLQGDAAACDTHDRLCWRWGPL</sequence>
<evidence type="ECO:0000313" key="3">
    <source>
        <dbReference type="Proteomes" id="UP000032568"/>
    </source>
</evidence>
<proteinExistence type="predicted"/>
<name>A0AAE9YLL4_9GAMM</name>
<gene>
    <name evidence="2" type="ORF">SG35_015435</name>
</gene>
<keyword evidence="1" id="KW-0732">Signal</keyword>
<reference evidence="2 3" key="2">
    <citation type="journal article" date="2022" name="Mar. Drugs">
        <title>Bioassay-Guided Fractionation Leads to the Detection of Cholic Acid Generated by the Rare Thalassomonas sp.</title>
        <authorList>
            <person name="Pheiffer F."/>
            <person name="Schneider Y.K."/>
            <person name="Hansen E.H."/>
            <person name="Andersen J.H."/>
            <person name="Isaksson J."/>
            <person name="Busche T."/>
            <person name="R C."/>
            <person name="Kalinowski J."/>
            <person name="Zyl L.V."/>
            <person name="Trindade M."/>
        </authorList>
    </citation>
    <scope>NUCLEOTIDE SEQUENCE [LARGE SCALE GENOMIC DNA]</scope>
    <source>
        <strain evidence="2 3">A5K-106</strain>
    </source>
</reference>
<accession>A0AAE9YLL4</accession>